<name>A0AAD6RYB7_9AGAR</name>
<gene>
    <name evidence="3" type="ORF">C8F04DRAFT_422506</name>
</gene>
<keyword evidence="4" id="KW-1185">Reference proteome</keyword>
<evidence type="ECO:0000256" key="1">
    <source>
        <dbReference type="SAM" id="MobiDB-lite"/>
    </source>
</evidence>
<dbReference type="InterPro" id="IPR001025">
    <property type="entry name" value="BAH_dom"/>
</dbReference>
<feature type="compositionally biased region" description="Basic residues" evidence="1">
    <location>
        <begin position="374"/>
        <end position="385"/>
    </location>
</feature>
<dbReference type="AlphaFoldDB" id="A0AAD6RYB7"/>
<comment type="caution">
    <text evidence="3">The sequence shown here is derived from an EMBL/GenBank/DDBJ whole genome shotgun (WGS) entry which is preliminary data.</text>
</comment>
<evidence type="ECO:0000313" key="4">
    <source>
        <dbReference type="Proteomes" id="UP001218188"/>
    </source>
</evidence>
<feature type="compositionally biased region" description="Basic residues" evidence="1">
    <location>
        <begin position="1"/>
        <end position="16"/>
    </location>
</feature>
<dbReference type="GO" id="GO:0003682">
    <property type="term" value="F:chromatin binding"/>
    <property type="evidence" value="ECO:0007669"/>
    <property type="project" value="InterPro"/>
</dbReference>
<organism evidence="3 4">
    <name type="scientific">Mycena alexandri</name>
    <dbReference type="NCBI Taxonomy" id="1745969"/>
    <lineage>
        <taxon>Eukaryota</taxon>
        <taxon>Fungi</taxon>
        <taxon>Dikarya</taxon>
        <taxon>Basidiomycota</taxon>
        <taxon>Agaricomycotina</taxon>
        <taxon>Agaricomycetes</taxon>
        <taxon>Agaricomycetidae</taxon>
        <taxon>Agaricales</taxon>
        <taxon>Marasmiineae</taxon>
        <taxon>Mycenaceae</taxon>
        <taxon>Mycena</taxon>
    </lineage>
</organism>
<feature type="region of interest" description="Disordered" evidence="1">
    <location>
        <begin position="1"/>
        <end position="27"/>
    </location>
</feature>
<proteinExistence type="predicted"/>
<dbReference type="Proteomes" id="UP001218188">
    <property type="component" value="Unassembled WGS sequence"/>
</dbReference>
<evidence type="ECO:0000313" key="3">
    <source>
        <dbReference type="EMBL" id="KAJ7017761.1"/>
    </source>
</evidence>
<feature type="domain" description="BAH" evidence="2">
    <location>
        <begin position="52"/>
        <end position="179"/>
    </location>
</feature>
<evidence type="ECO:0000259" key="2">
    <source>
        <dbReference type="PROSITE" id="PS51038"/>
    </source>
</evidence>
<accession>A0AAD6RYB7</accession>
<dbReference type="CDD" id="cd04370">
    <property type="entry name" value="BAH"/>
    <property type="match status" value="1"/>
</dbReference>
<dbReference type="EMBL" id="JARJCM010000380">
    <property type="protein sequence ID" value="KAJ7017761.1"/>
    <property type="molecule type" value="Genomic_DNA"/>
</dbReference>
<dbReference type="Gene3D" id="2.30.30.490">
    <property type="match status" value="1"/>
</dbReference>
<dbReference type="PANTHER" id="PTHR46364">
    <property type="entry name" value="OS08G0421900 PROTEIN"/>
    <property type="match status" value="1"/>
</dbReference>
<feature type="compositionally biased region" description="Polar residues" evidence="1">
    <location>
        <begin position="360"/>
        <end position="371"/>
    </location>
</feature>
<dbReference type="PROSITE" id="PS51038">
    <property type="entry name" value="BAH"/>
    <property type="match status" value="1"/>
</dbReference>
<dbReference type="InterPro" id="IPR043151">
    <property type="entry name" value="BAH_sf"/>
</dbReference>
<protein>
    <recommendedName>
        <fullName evidence="2">BAH domain-containing protein</fullName>
    </recommendedName>
</protein>
<feature type="region of interest" description="Disordered" evidence="1">
    <location>
        <begin position="360"/>
        <end position="385"/>
    </location>
</feature>
<sequence>MPKGRTKWSVKKKTKQPQHVLGREANAPNATEWSSMTPYNTFQVADENDVGYDFSVQDVVCVLPNGRQVGAPIELHEYWTCRILDIRARNETDVWVKIEWFYSAQDAARENSTFVASHCGQYERLKSNHTDCVSTSVFNGLASMKYYDETNLNQEPIFADDFYYRYTIDLPDLSISPTPAATCVCGCLYDPSDTAPGSVMHLCPRPECRKYYHRGCISPSKGKGAHTSPFHRVDFLLTDVDTGVALELPLNESASAEPPKKRRRASHVTDPAAFSAPIAALPQQLVRAAAQPIVRGGVLGVAGNVAAVVAARRLVCRALRDEDAVDAWADQMPKDWEKSMPDGWDAEAIEFDAAEVTDDGVQNSESNISVSGGNRRKGAKGKKKAIAATTDSTMRVLPCPACGGAI</sequence>
<reference evidence="3" key="1">
    <citation type="submission" date="2023-03" db="EMBL/GenBank/DDBJ databases">
        <title>Massive genome expansion in bonnet fungi (Mycena s.s.) driven by repeated elements and novel gene families across ecological guilds.</title>
        <authorList>
            <consortium name="Lawrence Berkeley National Laboratory"/>
            <person name="Harder C.B."/>
            <person name="Miyauchi S."/>
            <person name="Viragh M."/>
            <person name="Kuo A."/>
            <person name="Thoen E."/>
            <person name="Andreopoulos B."/>
            <person name="Lu D."/>
            <person name="Skrede I."/>
            <person name="Drula E."/>
            <person name="Henrissat B."/>
            <person name="Morin E."/>
            <person name="Kohler A."/>
            <person name="Barry K."/>
            <person name="LaButti K."/>
            <person name="Morin E."/>
            <person name="Salamov A."/>
            <person name="Lipzen A."/>
            <person name="Mereny Z."/>
            <person name="Hegedus B."/>
            <person name="Baldrian P."/>
            <person name="Stursova M."/>
            <person name="Weitz H."/>
            <person name="Taylor A."/>
            <person name="Grigoriev I.V."/>
            <person name="Nagy L.G."/>
            <person name="Martin F."/>
            <person name="Kauserud H."/>
        </authorList>
    </citation>
    <scope>NUCLEOTIDE SEQUENCE</scope>
    <source>
        <strain evidence="3">CBHHK200</strain>
    </source>
</reference>